<dbReference type="EMBL" id="GG670888">
    <property type="protein sequence ID" value="EER19823.1"/>
    <property type="molecule type" value="Genomic_DNA"/>
</dbReference>
<organism evidence="2">
    <name type="scientific">Perkinsus marinus (strain ATCC 50983 / TXsc)</name>
    <dbReference type="NCBI Taxonomy" id="423536"/>
    <lineage>
        <taxon>Eukaryota</taxon>
        <taxon>Sar</taxon>
        <taxon>Alveolata</taxon>
        <taxon>Perkinsozoa</taxon>
        <taxon>Perkinsea</taxon>
        <taxon>Perkinsida</taxon>
        <taxon>Perkinsidae</taxon>
        <taxon>Perkinsus</taxon>
    </lineage>
</organism>
<sequence>MSSAAAIRYSDMLKVDPMPIADDALYVQTLDGGRGELIDFEDIRDRSDEEWLQSLRP</sequence>
<reference evidence="1 2" key="1">
    <citation type="submission" date="2008-07" db="EMBL/GenBank/DDBJ databases">
        <authorList>
            <person name="El-Sayed N."/>
            <person name="Caler E."/>
            <person name="Inman J."/>
            <person name="Amedeo P."/>
            <person name="Hass B."/>
            <person name="Wortman J."/>
        </authorList>
    </citation>
    <scope>NUCLEOTIDE SEQUENCE [LARGE SCALE GENOMIC DNA]</scope>
    <source>
        <strain evidence="2">ATCC 50983 / TXsc</strain>
    </source>
</reference>
<proteinExistence type="predicted"/>
<gene>
    <name evidence="1" type="ORF">Pmar_PMAR006715</name>
</gene>
<evidence type="ECO:0000313" key="2">
    <source>
        <dbReference type="Proteomes" id="UP000007800"/>
    </source>
</evidence>
<accession>C5K6A3</accession>
<protein>
    <submittedName>
        <fullName evidence="1">Uncharacterized protein</fullName>
    </submittedName>
</protein>
<keyword evidence="2" id="KW-1185">Reference proteome</keyword>
<dbReference type="OrthoDB" id="449241at2759"/>
<name>C5K6A3_PERM5</name>
<dbReference type="InParanoid" id="C5K6A3"/>
<evidence type="ECO:0000313" key="1">
    <source>
        <dbReference type="EMBL" id="EER19823.1"/>
    </source>
</evidence>
<dbReference type="AlphaFoldDB" id="C5K6A3"/>
<dbReference type="Proteomes" id="UP000007800">
    <property type="component" value="Unassembled WGS sequence"/>
</dbReference>
<dbReference type="GeneID" id="9058335"/>
<dbReference type="RefSeq" id="XP_002788027.1">
    <property type="nucleotide sequence ID" value="XM_002787981.1"/>
</dbReference>